<proteinExistence type="predicted"/>
<protein>
    <recommendedName>
        <fullName evidence="3">DUF218 domain-containing protein</fullName>
    </recommendedName>
</protein>
<sequence length="270" mass="29905">MTSSITASTPDHLVIVACHAIFLGQPDSPDCDVYDAQQWHLQSFQKPTGTIPGEHETFLQHIYAGLSALAYGSISRSSVLVFSGAATALDVTGLTEAQSYFNAAVALTQRLGQGHPFAECFKSRTFLDENATDSYQNLLFSILKFRRHFGRYPRTVRVITHAFKTKRFLDLHAKAIRWPSDRIHVQGIDPVSRAVDHAQNVDGESKRGLSAWTQDLYGMHPPLADKRVARGWQPSVLQDLGEGLEDDVKALLAYDGGKDGNRPFEGPLPW</sequence>
<comment type="caution">
    <text evidence="1">The sequence shown here is derived from an EMBL/GenBank/DDBJ whole genome shotgun (WGS) entry which is preliminary data.</text>
</comment>
<dbReference type="PANTHER" id="PTHR28110">
    <property type="entry name" value="TRANSMEMBRANE PROTEIN"/>
    <property type="match status" value="1"/>
</dbReference>
<dbReference type="Proteomes" id="UP001492380">
    <property type="component" value="Unassembled WGS sequence"/>
</dbReference>
<dbReference type="EMBL" id="JBBWRZ010000002">
    <property type="protein sequence ID" value="KAK8244651.1"/>
    <property type="molecule type" value="Genomic_DNA"/>
</dbReference>
<keyword evidence="2" id="KW-1185">Reference proteome</keyword>
<dbReference type="InterPro" id="IPR055323">
    <property type="entry name" value="C57A10.07/YOR238W"/>
</dbReference>
<accession>A0ABR1Z116</accession>
<gene>
    <name evidence="1" type="ORF">HDK90DRAFT_508341</name>
</gene>
<evidence type="ECO:0000313" key="1">
    <source>
        <dbReference type="EMBL" id="KAK8244651.1"/>
    </source>
</evidence>
<evidence type="ECO:0000313" key="2">
    <source>
        <dbReference type="Proteomes" id="UP001492380"/>
    </source>
</evidence>
<reference evidence="1 2" key="1">
    <citation type="submission" date="2024-04" db="EMBL/GenBank/DDBJ databases">
        <title>Phyllosticta paracitricarpa is synonymous to the EU quarantine fungus P. citricarpa based on phylogenomic analyses.</title>
        <authorList>
            <consortium name="Lawrence Berkeley National Laboratory"/>
            <person name="Van Ingen-Buijs V.A."/>
            <person name="Van Westerhoven A.C."/>
            <person name="Haridas S."/>
            <person name="Skiadas P."/>
            <person name="Martin F."/>
            <person name="Groenewald J.Z."/>
            <person name="Crous P.W."/>
            <person name="Seidl M.F."/>
        </authorList>
    </citation>
    <scope>NUCLEOTIDE SEQUENCE [LARGE SCALE GENOMIC DNA]</scope>
    <source>
        <strain evidence="1 2">CBS 123374</strain>
    </source>
</reference>
<name>A0ABR1Z116_9PEZI</name>
<dbReference type="PANTHER" id="PTHR28110:SF1">
    <property type="entry name" value="TRANSMEMBRANE PROTEIN"/>
    <property type="match status" value="1"/>
</dbReference>
<evidence type="ECO:0008006" key="3">
    <source>
        <dbReference type="Google" id="ProtNLM"/>
    </source>
</evidence>
<organism evidence="1 2">
    <name type="scientific">Phyllosticta capitalensis</name>
    <dbReference type="NCBI Taxonomy" id="121624"/>
    <lineage>
        <taxon>Eukaryota</taxon>
        <taxon>Fungi</taxon>
        <taxon>Dikarya</taxon>
        <taxon>Ascomycota</taxon>
        <taxon>Pezizomycotina</taxon>
        <taxon>Dothideomycetes</taxon>
        <taxon>Dothideomycetes incertae sedis</taxon>
        <taxon>Botryosphaeriales</taxon>
        <taxon>Phyllostictaceae</taxon>
        <taxon>Phyllosticta</taxon>
    </lineage>
</organism>